<proteinExistence type="predicted"/>
<evidence type="ECO:0000256" key="6">
    <source>
        <dbReference type="SAM" id="MobiDB-lite"/>
    </source>
</evidence>
<dbReference type="InterPro" id="IPR036576">
    <property type="entry name" value="WRKY_dom_sf"/>
</dbReference>
<feature type="region of interest" description="Disordered" evidence="6">
    <location>
        <begin position="1"/>
        <end position="61"/>
    </location>
</feature>
<evidence type="ECO:0000256" key="5">
    <source>
        <dbReference type="ARBA" id="ARBA00023242"/>
    </source>
</evidence>
<dbReference type="EMBL" id="LNRQ01000008">
    <property type="protein sequence ID" value="KZM84593.1"/>
    <property type="molecule type" value="Genomic_DNA"/>
</dbReference>
<dbReference type="AlphaFoldDB" id="A0A175YMB1"/>
<evidence type="ECO:0000313" key="9">
    <source>
        <dbReference type="EMBL" id="WOH11950.1"/>
    </source>
</evidence>
<dbReference type="InterPro" id="IPR003657">
    <property type="entry name" value="WRKY_dom"/>
</dbReference>
<dbReference type="Pfam" id="PF03106">
    <property type="entry name" value="WRKY"/>
    <property type="match status" value="1"/>
</dbReference>
<dbReference type="EMBL" id="CP093350">
    <property type="protein sequence ID" value="WOH11950.1"/>
    <property type="molecule type" value="Genomic_DNA"/>
</dbReference>
<sequence length="287" mass="31874">MEGRINQLVSDQEDYENSPENSGDLLPSGTLSDHSKMTSTTSPRKSRRAMHKRVVSVPIREVDGSRLKGEITSTPPSDSWAWRKYGQKPIKGSPYPRGYYRCSSSKGCPARKQVERSRADPTMLMVTYSSEHNHPWPASKNNPNRTRNQNQNEENNPPPSTATTSPTAVTVSISSPNFTTSNSDDDQIPTIFAIDEEFTNLDPSFSSEFSWFSNFETTSSNVLENPILTNNHGLGEADIATIFSTEDEDSLYADLEELPGCSLVFRRGVAEEGRRRSLTPLCRTTAG</sequence>
<accession>A0A175YMB1</accession>
<reference evidence="8" key="1">
    <citation type="journal article" date="2016" name="Nat. Genet.">
        <title>A high-quality carrot genome assembly provides new insights into carotenoid accumulation and asterid genome evolution.</title>
        <authorList>
            <person name="Iorizzo M."/>
            <person name="Ellison S."/>
            <person name="Senalik D."/>
            <person name="Zeng P."/>
            <person name="Satapoomin P."/>
            <person name="Huang J."/>
            <person name="Bowman M."/>
            <person name="Iovene M."/>
            <person name="Sanseverino W."/>
            <person name="Cavagnaro P."/>
            <person name="Yildiz M."/>
            <person name="Macko-Podgorni A."/>
            <person name="Moranska E."/>
            <person name="Grzebelus E."/>
            <person name="Grzebelus D."/>
            <person name="Ashrafi H."/>
            <person name="Zheng Z."/>
            <person name="Cheng S."/>
            <person name="Spooner D."/>
            <person name="Van Deynze A."/>
            <person name="Simon P."/>
        </authorList>
    </citation>
    <scope>NUCLEOTIDE SEQUENCE [LARGE SCALE GENOMIC DNA]</scope>
    <source>
        <tissue evidence="8">Leaf</tissue>
    </source>
</reference>
<keyword evidence="3" id="KW-0238">DNA-binding</keyword>
<dbReference type="GO" id="GO:0003700">
    <property type="term" value="F:DNA-binding transcription factor activity"/>
    <property type="evidence" value="ECO:0007669"/>
    <property type="project" value="InterPro"/>
</dbReference>
<evidence type="ECO:0000313" key="8">
    <source>
        <dbReference type="EMBL" id="KZM84593.1"/>
    </source>
</evidence>
<dbReference type="PROSITE" id="PS50811">
    <property type="entry name" value="WRKY"/>
    <property type="match status" value="1"/>
</dbReference>
<protein>
    <recommendedName>
        <fullName evidence="7">WRKY domain-containing protein</fullName>
    </recommendedName>
</protein>
<keyword evidence="2" id="KW-0805">Transcription regulation</keyword>
<evidence type="ECO:0000256" key="2">
    <source>
        <dbReference type="ARBA" id="ARBA00023015"/>
    </source>
</evidence>
<comment type="subcellular location">
    <subcellularLocation>
        <location evidence="1">Nucleus</location>
    </subcellularLocation>
</comment>
<name>A0A175YMB1_DAUCS</name>
<evidence type="ECO:0000259" key="7">
    <source>
        <dbReference type="PROSITE" id="PS50811"/>
    </source>
</evidence>
<keyword evidence="10" id="KW-1185">Reference proteome</keyword>
<dbReference type="PANTHER" id="PTHR32096:SF137">
    <property type="entry name" value="WRKY TRANSCRIPTION FACTOR 65 ISOFORM X1-RELATED"/>
    <property type="match status" value="1"/>
</dbReference>
<gene>
    <name evidence="8" type="ORF">DCAR_027985</name>
    <name evidence="9" type="ORF">DCAR_0831446</name>
</gene>
<feature type="domain" description="WRKY" evidence="7">
    <location>
        <begin position="77"/>
        <end position="137"/>
    </location>
</feature>
<dbReference type="PANTHER" id="PTHR32096">
    <property type="entry name" value="WRKY TRANSCRIPTION FACTOR 30-RELATED-RELATED"/>
    <property type="match status" value="1"/>
</dbReference>
<feature type="compositionally biased region" description="Basic residues" evidence="6">
    <location>
        <begin position="44"/>
        <end position="54"/>
    </location>
</feature>
<keyword evidence="5" id="KW-0539">Nucleus</keyword>
<reference evidence="9" key="2">
    <citation type="submission" date="2022-03" db="EMBL/GenBank/DDBJ databases">
        <title>Draft title - Genomic analysis of global carrot germplasm unveils the trajectory of domestication and the origin of high carotenoid orange carrot.</title>
        <authorList>
            <person name="Iorizzo M."/>
            <person name="Ellison S."/>
            <person name="Senalik D."/>
            <person name="Macko-Podgorni A."/>
            <person name="Grzebelus D."/>
            <person name="Bostan H."/>
            <person name="Rolling W."/>
            <person name="Curaba J."/>
            <person name="Simon P."/>
        </authorList>
    </citation>
    <scope>NUCLEOTIDE SEQUENCE</scope>
    <source>
        <tissue evidence="9">Leaf</tissue>
    </source>
</reference>
<feature type="compositionally biased region" description="Low complexity" evidence="6">
    <location>
        <begin position="141"/>
        <end position="167"/>
    </location>
</feature>
<organism evidence="8">
    <name type="scientific">Daucus carota subsp. sativus</name>
    <name type="common">Carrot</name>
    <dbReference type="NCBI Taxonomy" id="79200"/>
    <lineage>
        <taxon>Eukaryota</taxon>
        <taxon>Viridiplantae</taxon>
        <taxon>Streptophyta</taxon>
        <taxon>Embryophyta</taxon>
        <taxon>Tracheophyta</taxon>
        <taxon>Spermatophyta</taxon>
        <taxon>Magnoliopsida</taxon>
        <taxon>eudicotyledons</taxon>
        <taxon>Gunneridae</taxon>
        <taxon>Pentapetalae</taxon>
        <taxon>asterids</taxon>
        <taxon>campanulids</taxon>
        <taxon>Apiales</taxon>
        <taxon>Apiaceae</taxon>
        <taxon>Apioideae</taxon>
        <taxon>Scandiceae</taxon>
        <taxon>Daucinae</taxon>
        <taxon>Daucus</taxon>
        <taxon>Daucus sect. Daucus</taxon>
    </lineage>
</organism>
<dbReference type="GO" id="GO:0000976">
    <property type="term" value="F:transcription cis-regulatory region binding"/>
    <property type="evidence" value="ECO:0007669"/>
    <property type="project" value="TreeGrafter"/>
</dbReference>
<dbReference type="GO" id="GO:0005634">
    <property type="term" value="C:nucleus"/>
    <property type="evidence" value="ECO:0007669"/>
    <property type="project" value="UniProtKB-SubCell"/>
</dbReference>
<dbReference type="OrthoDB" id="773436at2759"/>
<dbReference type="InterPro" id="IPR044810">
    <property type="entry name" value="WRKY_plant"/>
</dbReference>
<dbReference type="SUPFAM" id="SSF118290">
    <property type="entry name" value="WRKY DNA-binding domain"/>
    <property type="match status" value="1"/>
</dbReference>
<dbReference type="KEGG" id="dcr:108197822"/>
<feature type="compositionally biased region" description="Polar residues" evidence="6">
    <location>
        <begin position="29"/>
        <end position="43"/>
    </location>
</feature>
<keyword evidence="4" id="KW-0804">Transcription</keyword>
<evidence type="ECO:0000313" key="10">
    <source>
        <dbReference type="Proteomes" id="UP000077755"/>
    </source>
</evidence>
<dbReference type="Gene3D" id="2.20.25.80">
    <property type="entry name" value="WRKY domain"/>
    <property type="match status" value="1"/>
</dbReference>
<dbReference type="FunFam" id="2.20.25.80:FF:000004">
    <property type="entry name" value="WRKY transcription factor 65"/>
    <property type="match status" value="1"/>
</dbReference>
<dbReference type="Proteomes" id="UP000077755">
    <property type="component" value="Chromosome 8"/>
</dbReference>
<dbReference type="OMA" id="GNSKLMV"/>
<feature type="region of interest" description="Disordered" evidence="6">
    <location>
        <begin position="131"/>
        <end position="167"/>
    </location>
</feature>
<dbReference type="Gramene" id="KZM84593">
    <property type="protein sequence ID" value="KZM84593"/>
    <property type="gene ID" value="DCAR_027985"/>
</dbReference>
<evidence type="ECO:0000256" key="4">
    <source>
        <dbReference type="ARBA" id="ARBA00023163"/>
    </source>
</evidence>
<dbReference type="SMART" id="SM00774">
    <property type="entry name" value="WRKY"/>
    <property type="match status" value="1"/>
</dbReference>
<evidence type="ECO:0000256" key="1">
    <source>
        <dbReference type="ARBA" id="ARBA00004123"/>
    </source>
</evidence>
<evidence type="ECO:0000256" key="3">
    <source>
        <dbReference type="ARBA" id="ARBA00023125"/>
    </source>
</evidence>